<accession>A0A263D8M6</accession>
<keyword evidence="2" id="KW-0812">Transmembrane</keyword>
<dbReference type="Proteomes" id="UP000242444">
    <property type="component" value="Unassembled WGS sequence"/>
</dbReference>
<feature type="compositionally biased region" description="Pro residues" evidence="1">
    <location>
        <begin position="82"/>
        <end position="96"/>
    </location>
</feature>
<gene>
    <name evidence="3" type="ORF">CFN78_01080</name>
</gene>
<feature type="region of interest" description="Disordered" evidence="1">
    <location>
        <begin position="1"/>
        <end position="100"/>
    </location>
</feature>
<dbReference type="InParanoid" id="A0A263D8M6"/>
<name>A0A263D8M6_9PSEU</name>
<dbReference type="RefSeq" id="WP_094860625.1">
    <property type="nucleotide sequence ID" value="NZ_NKYE01000001.1"/>
</dbReference>
<evidence type="ECO:0000313" key="4">
    <source>
        <dbReference type="Proteomes" id="UP000242444"/>
    </source>
</evidence>
<keyword evidence="2" id="KW-0472">Membrane</keyword>
<evidence type="ECO:0000256" key="1">
    <source>
        <dbReference type="SAM" id="MobiDB-lite"/>
    </source>
</evidence>
<evidence type="ECO:0000313" key="3">
    <source>
        <dbReference type="EMBL" id="OZM74840.1"/>
    </source>
</evidence>
<feature type="compositionally biased region" description="Low complexity" evidence="1">
    <location>
        <begin position="47"/>
        <end position="62"/>
    </location>
</feature>
<organism evidence="3 4">
    <name type="scientific">Amycolatopsis antarctica</name>
    <dbReference type="NCBI Taxonomy" id="1854586"/>
    <lineage>
        <taxon>Bacteria</taxon>
        <taxon>Bacillati</taxon>
        <taxon>Actinomycetota</taxon>
        <taxon>Actinomycetes</taxon>
        <taxon>Pseudonocardiales</taxon>
        <taxon>Pseudonocardiaceae</taxon>
        <taxon>Amycolatopsis</taxon>
    </lineage>
</organism>
<feature type="transmembrane region" description="Helical" evidence="2">
    <location>
        <begin position="134"/>
        <end position="156"/>
    </location>
</feature>
<evidence type="ECO:0000256" key="2">
    <source>
        <dbReference type="SAM" id="Phobius"/>
    </source>
</evidence>
<keyword evidence="4" id="KW-1185">Reference proteome</keyword>
<feature type="compositionally biased region" description="Basic and acidic residues" evidence="1">
    <location>
        <begin position="1"/>
        <end position="11"/>
    </location>
</feature>
<protein>
    <submittedName>
        <fullName evidence="3">Uncharacterized protein</fullName>
    </submittedName>
</protein>
<keyword evidence="2" id="KW-1133">Transmembrane helix</keyword>
<reference evidence="3 4" key="1">
    <citation type="submission" date="2017-07" db="EMBL/GenBank/DDBJ databases">
        <title>Amycolatopsis antarcticus sp. nov., isolated from the surface of an Antarcticus brown macroalga.</title>
        <authorList>
            <person name="Wang J."/>
            <person name="Leiva S."/>
            <person name="Huang J."/>
            <person name="Huang Y."/>
        </authorList>
    </citation>
    <scope>NUCLEOTIDE SEQUENCE [LARGE SCALE GENOMIC DNA]</scope>
    <source>
        <strain evidence="3 4">AU-G6</strain>
    </source>
</reference>
<proteinExistence type="predicted"/>
<dbReference type="AlphaFoldDB" id="A0A263D8M6"/>
<dbReference type="EMBL" id="NKYE01000001">
    <property type="protein sequence ID" value="OZM74840.1"/>
    <property type="molecule type" value="Genomic_DNA"/>
</dbReference>
<comment type="caution">
    <text evidence="3">The sequence shown here is derived from an EMBL/GenBank/DDBJ whole genome shotgun (WGS) entry which is preliminary data.</text>
</comment>
<feature type="compositionally biased region" description="Low complexity" evidence="1">
    <location>
        <begin position="21"/>
        <end position="31"/>
    </location>
</feature>
<sequence>MAERGEQRPDEDTPPDGIPVPGAGASGEPSSGAGGSAAGPPLDPEQLRQFQQFQQFQEFLRFTEAQQGGTGQQGGAMVPAPQQSPVPHQPGPPQQPPIEARQYPLEHPGARARAAGELVPAERRPRTPRWLRKLGGKVLTAAIFLALLVGAGAWAYNHYFGSPDEDKTTEEFVADGGGTYRTNELLSKNPYEAVRTVYDAVAQNLVPQGCGRFAEAQQQDFARNMGFADCKLAVEALHGQVSNVNDYAESIPSYTSEPIQGDTITIDSCRFPISGGPVLGEFTATKVENEQWLITGHRPGPRECPVPPSTAPGN</sequence>
<dbReference type="OrthoDB" id="5181787at2"/>